<feature type="non-terminal residue" evidence="1">
    <location>
        <position position="1"/>
    </location>
</feature>
<gene>
    <name evidence="1" type="ORF">TorRG33x02_172730</name>
</gene>
<proteinExistence type="predicted"/>
<evidence type="ECO:0000313" key="2">
    <source>
        <dbReference type="Proteomes" id="UP000237000"/>
    </source>
</evidence>
<evidence type="ECO:0000313" key="1">
    <source>
        <dbReference type="EMBL" id="PON86889.1"/>
    </source>
</evidence>
<comment type="caution">
    <text evidence="1">The sequence shown here is derived from an EMBL/GenBank/DDBJ whole genome shotgun (WGS) entry which is preliminary data.</text>
</comment>
<sequence>EKFVFDIGKEEIIQGIDREASNRFKQWHYKDKEGKKNSDAPKTKVPKSVKTTEEWEKLCDYSGCEKQKLR</sequence>
<protein>
    <submittedName>
        <fullName evidence="1">Uncharacterized protein</fullName>
    </submittedName>
</protein>
<dbReference type="Proteomes" id="UP000237000">
    <property type="component" value="Unassembled WGS sequence"/>
</dbReference>
<reference evidence="2" key="1">
    <citation type="submission" date="2016-06" db="EMBL/GenBank/DDBJ databases">
        <title>Parallel loss of symbiosis genes in relatives of nitrogen-fixing non-legume Parasponia.</title>
        <authorList>
            <person name="Van Velzen R."/>
            <person name="Holmer R."/>
            <person name="Bu F."/>
            <person name="Rutten L."/>
            <person name="Van Zeijl A."/>
            <person name="Liu W."/>
            <person name="Santuari L."/>
            <person name="Cao Q."/>
            <person name="Sharma T."/>
            <person name="Shen D."/>
            <person name="Roswanjaya Y."/>
            <person name="Wardhani T."/>
            <person name="Kalhor M.S."/>
            <person name="Jansen J."/>
            <person name="Van den Hoogen J."/>
            <person name="Gungor B."/>
            <person name="Hartog M."/>
            <person name="Hontelez J."/>
            <person name="Verver J."/>
            <person name="Yang W.-C."/>
            <person name="Schijlen E."/>
            <person name="Repin R."/>
            <person name="Schilthuizen M."/>
            <person name="Schranz E."/>
            <person name="Heidstra R."/>
            <person name="Miyata K."/>
            <person name="Fedorova E."/>
            <person name="Kohlen W."/>
            <person name="Bisseling T."/>
            <person name="Smit S."/>
            <person name="Geurts R."/>
        </authorList>
    </citation>
    <scope>NUCLEOTIDE SEQUENCE [LARGE SCALE GENOMIC DNA]</scope>
    <source>
        <strain evidence="2">cv. RG33-2</strain>
    </source>
</reference>
<dbReference type="InParanoid" id="A0A2P5EN01"/>
<name>A0A2P5EN01_TREOI</name>
<organism evidence="1 2">
    <name type="scientific">Trema orientale</name>
    <name type="common">Charcoal tree</name>
    <name type="synonym">Celtis orientalis</name>
    <dbReference type="NCBI Taxonomy" id="63057"/>
    <lineage>
        <taxon>Eukaryota</taxon>
        <taxon>Viridiplantae</taxon>
        <taxon>Streptophyta</taxon>
        <taxon>Embryophyta</taxon>
        <taxon>Tracheophyta</taxon>
        <taxon>Spermatophyta</taxon>
        <taxon>Magnoliopsida</taxon>
        <taxon>eudicotyledons</taxon>
        <taxon>Gunneridae</taxon>
        <taxon>Pentapetalae</taxon>
        <taxon>rosids</taxon>
        <taxon>fabids</taxon>
        <taxon>Rosales</taxon>
        <taxon>Cannabaceae</taxon>
        <taxon>Trema</taxon>
    </lineage>
</organism>
<dbReference type="AlphaFoldDB" id="A0A2P5EN01"/>
<keyword evidence="2" id="KW-1185">Reference proteome</keyword>
<accession>A0A2P5EN01</accession>
<dbReference type="OrthoDB" id="10423226at2759"/>
<dbReference type="EMBL" id="JXTC01000124">
    <property type="protein sequence ID" value="PON86889.1"/>
    <property type="molecule type" value="Genomic_DNA"/>
</dbReference>